<dbReference type="Pfam" id="PF13561">
    <property type="entry name" value="adh_short_C2"/>
    <property type="match status" value="1"/>
</dbReference>
<dbReference type="PANTHER" id="PTHR42879:SF2">
    <property type="entry name" value="3-OXOACYL-[ACYL-CARRIER-PROTEIN] REDUCTASE FABG"/>
    <property type="match status" value="1"/>
</dbReference>
<dbReference type="PRINTS" id="PR00080">
    <property type="entry name" value="SDRFAMILY"/>
</dbReference>
<name>A0A9E9C8V0_9CYAN</name>
<protein>
    <submittedName>
        <fullName evidence="3">SDR family oxidoreductase</fullName>
    </submittedName>
</protein>
<dbReference type="AlphaFoldDB" id="A0A9E9C8V0"/>
<dbReference type="Proteomes" id="UP001163152">
    <property type="component" value="Chromosome"/>
</dbReference>
<dbReference type="KEGG" id="tsin:OXH18_07420"/>
<dbReference type="RefSeq" id="WP_268611851.1">
    <property type="nucleotide sequence ID" value="NZ_CP113797.1"/>
</dbReference>
<dbReference type="InterPro" id="IPR020904">
    <property type="entry name" value="Sc_DH/Rdtase_CS"/>
</dbReference>
<dbReference type="GO" id="GO:0016491">
    <property type="term" value="F:oxidoreductase activity"/>
    <property type="evidence" value="ECO:0007669"/>
    <property type="project" value="UniProtKB-KW"/>
</dbReference>
<dbReference type="PANTHER" id="PTHR42879">
    <property type="entry name" value="3-OXOACYL-(ACYL-CARRIER-PROTEIN) REDUCTASE"/>
    <property type="match status" value="1"/>
</dbReference>
<evidence type="ECO:0000313" key="3">
    <source>
        <dbReference type="EMBL" id="WAL61804.1"/>
    </source>
</evidence>
<dbReference type="Gene3D" id="3.40.50.720">
    <property type="entry name" value="NAD(P)-binding Rossmann-like Domain"/>
    <property type="match status" value="1"/>
</dbReference>
<dbReference type="InterPro" id="IPR002347">
    <property type="entry name" value="SDR_fam"/>
</dbReference>
<dbReference type="EMBL" id="CP113797">
    <property type="protein sequence ID" value="WAL61804.1"/>
    <property type="molecule type" value="Genomic_DNA"/>
</dbReference>
<dbReference type="NCBIfam" id="NF004778">
    <property type="entry name" value="PRK06124.1"/>
    <property type="match status" value="1"/>
</dbReference>
<keyword evidence="2" id="KW-0560">Oxidoreductase</keyword>
<keyword evidence="4" id="KW-1185">Reference proteome</keyword>
<sequence length="269" mass="28769">MPWFFENDRSKQIIVALSKFSLDGKVALVTGAGRGLGLEIAKLLVEMGACVIVNGRDPERLHQAVKVIKLIGGAVSPLPFDVTDEIAVQNAFIEIREKYGGLDTLINNVGMRDRRGFFEFEMDAVRQLINADLIAPFNLSREAARLMRGKGEGRIINITSIAGQIADAGDAVYTTAKGGLEALTRTLAAELGAFGITVNAVAPGFFATESNAEVVADPDIAEWLKKRTSLGRWGDPQEVAGAVVFFASPAASYITGQVLAVDGGYLAHF</sequence>
<organism evidence="3 4">
    <name type="scientific">Thermocoleostomius sinensis A174</name>
    <dbReference type="NCBI Taxonomy" id="2016057"/>
    <lineage>
        <taxon>Bacteria</taxon>
        <taxon>Bacillati</taxon>
        <taxon>Cyanobacteriota</taxon>
        <taxon>Cyanophyceae</taxon>
        <taxon>Oculatellales</taxon>
        <taxon>Oculatellaceae</taxon>
        <taxon>Thermocoleostomius</taxon>
    </lineage>
</organism>
<comment type="similarity">
    <text evidence="1">Belongs to the short-chain dehydrogenases/reductases (SDR) family.</text>
</comment>
<dbReference type="InterPro" id="IPR036291">
    <property type="entry name" value="NAD(P)-bd_dom_sf"/>
</dbReference>
<reference evidence="3" key="1">
    <citation type="submission" date="2022-12" db="EMBL/GenBank/DDBJ databases">
        <title>Polyphasic identification of a Novel Hot-Spring Cyanobacterium Ocullathermofonsia sinensis gen nov. sp. nov. and Genomic Insights on its Adaptations to the Thermal Habitat.</title>
        <authorList>
            <person name="Daroch M."/>
            <person name="Tang J."/>
            <person name="Jiang Y."/>
        </authorList>
    </citation>
    <scope>NUCLEOTIDE SEQUENCE</scope>
    <source>
        <strain evidence="3">PKUAC-SCTA174</strain>
    </source>
</reference>
<gene>
    <name evidence="3" type="ORF">OXH18_07420</name>
</gene>
<evidence type="ECO:0000256" key="2">
    <source>
        <dbReference type="ARBA" id="ARBA00023002"/>
    </source>
</evidence>
<evidence type="ECO:0000256" key="1">
    <source>
        <dbReference type="ARBA" id="ARBA00006484"/>
    </source>
</evidence>
<dbReference type="PROSITE" id="PS00061">
    <property type="entry name" value="ADH_SHORT"/>
    <property type="match status" value="1"/>
</dbReference>
<accession>A0A9E9C8V0</accession>
<dbReference type="InterPro" id="IPR050259">
    <property type="entry name" value="SDR"/>
</dbReference>
<dbReference type="SUPFAM" id="SSF51735">
    <property type="entry name" value="NAD(P)-binding Rossmann-fold domains"/>
    <property type="match status" value="1"/>
</dbReference>
<dbReference type="FunFam" id="3.40.50.720:FF:000084">
    <property type="entry name" value="Short-chain dehydrogenase reductase"/>
    <property type="match status" value="1"/>
</dbReference>
<dbReference type="GO" id="GO:0032787">
    <property type="term" value="P:monocarboxylic acid metabolic process"/>
    <property type="evidence" value="ECO:0007669"/>
    <property type="project" value="UniProtKB-ARBA"/>
</dbReference>
<evidence type="ECO:0000313" key="4">
    <source>
        <dbReference type="Proteomes" id="UP001163152"/>
    </source>
</evidence>
<dbReference type="PRINTS" id="PR00081">
    <property type="entry name" value="GDHRDH"/>
</dbReference>
<proteinExistence type="inferred from homology"/>